<feature type="compositionally biased region" description="Basic and acidic residues" evidence="1">
    <location>
        <begin position="67"/>
        <end position="81"/>
    </location>
</feature>
<reference evidence="2" key="2">
    <citation type="submission" date="2020-11" db="EMBL/GenBank/DDBJ databases">
        <authorList>
            <person name="McCartney M.A."/>
            <person name="Auch B."/>
            <person name="Kono T."/>
            <person name="Mallez S."/>
            <person name="Becker A."/>
            <person name="Gohl D.M."/>
            <person name="Silverstein K.A.T."/>
            <person name="Koren S."/>
            <person name="Bechman K.B."/>
            <person name="Herman A."/>
            <person name="Abrahante J.E."/>
            <person name="Garbe J."/>
        </authorList>
    </citation>
    <scope>NUCLEOTIDE SEQUENCE</scope>
    <source>
        <strain evidence="2">Duluth1</strain>
        <tissue evidence="2">Whole animal</tissue>
    </source>
</reference>
<keyword evidence="3" id="KW-1185">Reference proteome</keyword>
<dbReference type="EMBL" id="JAIWYP010000009">
    <property type="protein sequence ID" value="KAH3774548.1"/>
    <property type="molecule type" value="Genomic_DNA"/>
</dbReference>
<feature type="compositionally biased region" description="Basic residues" evidence="1">
    <location>
        <begin position="1"/>
        <end position="12"/>
    </location>
</feature>
<gene>
    <name evidence="2" type="ORF">DPMN_175930</name>
</gene>
<feature type="region of interest" description="Disordered" evidence="1">
    <location>
        <begin position="1"/>
        <end position="114"/>
    </location>
</feature>
<reference evidence="2" key="1">
    <citation type="journal article" date="2019" name="bioRxiv">
        <title>The Genome of the Zebra Mussel, Dreissena polymorpha: A Resource for Invasive Species Research.</title>
        <authorList>
            <person name="McCartney M.A."/>
            <person name="Auch B."/>
            <person name="Kono T."/>
            <person name="Mallez S."/>
            <person name="Zhang Y."/>
            <person name="Obille A."/>
            <person name="Becker A."/>
            <person name="Abrahante J.E."/>
            <person name="Garbe J."/>
            <person name="Badalamenti J.P."/>
            <person name="Herman A."/>
            <person name="Mangelson H."/>
            <person name="Liachko I."/>
            <person name="Sullivan S."/>
            <person name="Sone E.D."/>
            <person name="Koren S."/>
            <person name="Silverstein K.A.T."/>
            <person name="Beckman K.B."/>
            <person name="Gohl D.M."/>
        </authorList>
    </citation>
    <scope>NUCLEOTIDE SEQUENCE</scope>
    <source>
        <strain evidence="2">Duluth1</strain>
        <tissue evidence="2">Whole animal</tissue>
    </source>
</reference>
<dbReference type="AlphaFoldDB" id="A0A9D4E7H8"/>
<organism evidence="2 3">
    <name type="scientific">Dreissena polymorpha</name>
    <name type="common">Zebra mussel</name>
    <name type="synonym">Mytilus polymorpha</name>
    <dbReference type="NCBI Taxonomy" id="45954"/>
    <lineage>
        <taxon>Eukaryota</taxon>
        <taxon>Metazoa</taxon>
        <taxon>Spiralia</taxon>
        <taxon>Lophotrochozoa</taxon>
        <taxon>Mollusca</taxon>
        <taxon>Bivalvia</taxon>
        <taxon>Autobranchia</taxon>
        <taxon>Heteroconchia</taxon>
        <taxon>Euheterodonta</taxon>
        <taxon>Imparidentia</taxon>
        <taxon>Neoheterodontei</taxon>
        <taxon>Myida</taxon>
        <taxon>Dreissenoidea</taxon>
        <taxon>Dreissenidae</taxon>
        <taxon>Dreissena</taxon>
    </lineage>
</organism>
<evidence type="ECO:0000313" key="2">
    <source>
        <dbReference type="EMBL" id="KAH3774548.1"/>
    </source>
</evidence>
<protein>
    <submittedName>
        <fullName evidence="2">Uncharacterized protein</fullName>
    </submittedName>
</protein>
<accession>A0A9D4E7H8</accession>
<proteinExistence type="predicted"/>
<dbReference type="Proteomes" id="UP000828390">
    <property type="component" value="Unassembled WGS sequence"/>
</dbReference>
<sequence length="114" mass="11946">MGQHTTHMHKPPVLRACLNSFLHQPGRGSRGGRSTAGPADNPAAGSAATGSGDQYRPINANLQHASPLHDDGELRQPDRRFPRQPGGTEPGRGAAAVSGNQPGPGYTEQNIYST</sequence>
<comment type="caution">
    <text evidence="2">The sequence shown here is derived from an EMBL/GenBank/DDBJ whole genome shotgun (WGS) entry which is preliminary data.</text>
</comment>
<name>A0A9D4E7H8_DREPO</name>
<evidence type="ECO:0000256" key="1">
    <source>
        <dbReference type="SAM" id="MobiDB-lite"/>
    </source>
</evidence>
<evidence type="ECO:0000313" key="3">
    <source>
        <dbReference type="Proteomes" id="UP000828390"/>
    </source>
</evidence>